<comment type="caution">
    <text evidence="2">The sequence shown here is derived from an EMBL/GenBank/DDBJ whole genome shotgun (WGS) entry which is preliminary data.</text>
</comment>
<name>A0A6G1MD93_ORBOL</name>
<evidence type="ECO:0000313" key="6">
    <source>
        <dbReference type="Proteomes" id="UP000479691"/>
    </source>
</evidence>
<evidence type="ECO:0000313" key="7">
    <source>
        <dbReference type="Proteomes" id="UP000483672"/>
    </source>
</evidence>
<dbReference type="Proteomes" id="UP000479691">
    <property type="component" value="Unassembled WGS sequence"/>
</dbReference>
<feature type="region of interest" description="Disordered" evidence="1">
    <location>
        <begin position="1"/>
        <end position="37"/>
    </location>
</feature>
<feature type="compositionally biased region" description="Polar residues" evidence="1">
    <location>
        <begin position="16"/>
        <end position="27"/>
    </location>
</feature>
<dbReference type="Proteomes" id="UP000472727">
    <property type="component" value="Unassembled WGS sequence"/>
</dbReference>
<dbReference type="Proteomes" id="UP000483672">
    <property type="component" value="Unassembled WGS sequence"/>
</dbReference>
<reference evidence="5 6" key="1">
    <citation type="submission" date="2019-06" db="EMBL/GenBank/DDBJ databases">
        <authorList>
            <person name="Palmer J.M."/>
        </authorList>
    </citation>
    <scope>NUCLEOTIDE SEQUENCE [LARGE SCALE GENOMIC DNA]</scope>
    <source>
        <strain evidence="3 5">TWF106</strain>
        <strain evidence="4 7">TWF191</strain>
        <strain evidence="2 6">TWF788</strain>
    </source>
</reference>
<gene>
    <name evidence="3" type="ORF">TWF106_003385</name>
    <name evidence="4" type="ORF">TWF191_009599</name>
    <name evidence="2" type="ORF">TWF788_010909</name>
</gene>
<evidence type="ECO:0000313" key="4">
    <source>
        <dbReference type="EMBL" id="KAF3230690.1"/>
    </source>
</evidence>
<accession>A0A6G1MD93</accession>
<organism evidence="2 6">
    <name type="scientific">Orbilia oligospora</name>
    <name type="common">Nematode-trapping fungus</name>
    <name type="synonym">Arthrobotrys oligospora</name>
    <dbReference type="NCBI Taxonomy" id="2813651"/>
    <lineage>
        <taxon>Eukaryota</taxon>
        <taxon>Fungi</taxon>
        <taxon>Dikarya</taxon>
        <taxon>Ascomycota</taxon>
        <taxon>Pezizomycotina</taxon>
        <taxon>Orbiliomycetes</taxon>
        <taxon>Orbiliales</taxon>
        <taxon>Orbiliaceae</taxon>
        <taxon>Orbilia</taxon>
    </lineage>
</organism>
<evidence type="ECO:0000313" key="3">
    <source>
        <dbReference type="EMBL" id="KAF3200331.1"/>
    </source>
</evidence>
<dbReference type="EMBL" id="WIWS01000171">
    <property type="protein sequence ID" value="KAF3200331.1"/>
    <property type="molecule type" value="Genomic_DNA"/>
</dbReference>
<protein>
    <submittedName>
        <fullName evidence="2">Uncharacterized protein</fullName>
    </submittedName>
</protein>
<evidence type="ECO:0000313" key="2">
    <source>
        <dbReference type="EMBL" id="KAF3168410.1"/>
    </source>
</evidence>
<dbReference type="EMBL" id="WIPF01000007">
    <property type="protein sequence ID" value="KAF3230690.1"/>
    <property type="molecule type" value="Genomic_DNA"/>
</dbReference>
<sequence length="146" mass="16026">MEAGEMLDRISGGTGVSQSGKETTTVMKTPPGRSRDISASEGEMILWGKISPRRISVLSRGLLRRRLGARIDMLDALALPERPVIGLLVVKQAPIILYFYSNFDDLGPAEATSDIKACFNDTITWNAELLAGRQPQLGREREKVVL</sequence>
<dbReference type="EMBL" id="JAABOE010000086">
    <property type="protein sequence ID" value="KAF3168410.1"/>
    <property type="molecule type" value="Genomic_DNA"/>
</dbReference>
<proteinExistence type="predicted"/>
<dbReference type="AlphaFoldDB" id="A0A6G1MD93"/>
<evidence type="ECO:0000313" key="5">
    <source>
        <dbReference type="Proteomes" id="UP000472727"/>
    </source>
</evidence>
<evidence type="ECO:0000256" key="1">
    <source>
        <dbReference type="SAM" id="MobiDB-lite"/>
    </source>
</evidence>